<dbReference type="Gene3D" id="1.20.58.1040">
    <property type="match status" value="1"/>
</dbReference>
<keyword evidence="2" id="KW-0472">Membrane</keyword>
<gene>
    <name evidence="7" type="primary">LOC115739215</name>
</gene>
<sequence length="249" mass="26609">MVLGNFRTSILVVYIVAMAGSDFVLCEARKSFGASRSRGQRIPDDSVIQPVKTLRRSSESDIGAPFNAPKPYGTMPHLSLPPLDSIAPTPPPHDRITSPPYCLLPPPPSVPAVMPSPPKYNPSPSPPRSCWPSPPKLAPGPPLYSPPVVHPLVPPKGQVYAVWCVAKPTVPDSIVQAAMDYACGAGADCKPVQLNGPCYQPDNLLSHASFAFNSYWQKKKEAGGTCDFGGTAMLVTVDPSFNGCHFDFS</sequence>
<keyword evidence="6" id="KW-1185">Reference proteome</keyword>
<comment type="subcellular location">
    <subcellularLocation>
        <location evidence="1">Cell membrane</location>
        <topology evidence="1">Lipid-anchor</topology>
        <topology evidence="1">GPI-anchor</topology>
    </subcellularLocation>
</comment>
<keyword evidence="2" id="KW-0325">Glycoprotein</keyword>
<dbReference type="GeneID" id="115739215"/>
<keyword evidence="2" id="KW-0449">Lipoprotein</keyword>
<evidence type="ECO:0000313" key="6">
    <source>
        <dbReference type="Proteomes" id="UP000827889"/>
    </source>
</evidence>
<feature type="chain" id="PRO_5046690338" evidence="4">
    <location>
        <begin position="27"/>
        <end position="249"/>
    </location>
</feature>
<dbReference type="PRINTS" id="PR01217">
    <property type="entry name" value="PRICHEXTENSN"/>
</dbReference>
<evidence type="ECO:0000259" key="5">
    <source>
        <dbReference type="SMART" id="SM00768"/>
    </source>
</evidence>
<evidence type="ECO:0000256" key="4">
    <source>
        <dbReference type="SAM" id="SignalP"/>
    </source>
</evidence>
<dbReference type="PANTHER" id="PTHR31044">
    <property type="entry name" value="BETA-1,3 GLUCANASE"/>
    <property type="match status" value="1"/>
</dbReference>
<keyword evidence="3 4" id="KW-0732">Signal</keyword>
<proteinExistence type="predicted"/>
<dbReference type="InterPro" id="IPR044788">
    <property type="entry name" value="X8_dom_prot"/>
</dbReference>
<protein>
    <submittedName>
        <fullName evidence="7">Leucine-rich repeat extensin-like protein 3</fullName>
    </submittedName>
</protein>
<evidence type="ECO:0000313" key="7">
    <source>
        <dbReference type="RefSeq" id="XP_048141939.1"/>
    </source>
</evidence>
<keyword evidence="2" id="KW-0336">GPI-anchor</keyword>
<dbReference type="Pfam" id="PF07983">
    <property type="entry name" value="X8"/>
    <property type="match status" value="1"/>
</dbReference>
<organism evidence="6 7">
    <name type="scientific">Rhodamnia argentea</name>
    <dbReference type="NCBI Taxonomy" id="178133"/>
    <lineage>
        <taxon>Eukaryota</taxon>
        <taxon>Viridiplantae</taxon>
        <taxon>Streptophyta</taxon>
        <taxon>Embryophyta</taxon>
        <taxon>Tracheophyta</taxon>
        <taxon>Spermatophyta</taxon>
        <taxon>Magnoliopsida</taxon>
        <taxon>eudicotyledons</taxon>
        <taxon>Gunneridae</taxon>
        <taxon>Pentapetalae</taxon>
        <taxon>rosids</taxon>
        <taxon>malvids</taxon>
        <taxon>Myrtales</taxon>
        <taxon>Myrtaceae</taxon>
        <taxon>Myrtoideae</taxon>
        <taxon>Myrteae</taxon>
        <taxon>Australasian group</taxon>
        <taxon>Rhodamnia</taxon>
    </lineage>
</organism>
<feature type="signal peptide" evidence="4">
    <location>
        <begin position="1"/>
        <end position="26"/>
    </location>
</feature>
<name>A0ABM3HZB8_9MYRT</name>
<feature type="domain" description="X8" evidence="5">
    <location>
        <begin position="162"/>
        <end position="246"/>
    </location>
</feature>
<accession>A0ABM3HZB8</accession>
<evidence type="ECO:0000256" key="2">
    <source>
        <dbReference type="ARBA" id="ARBA00022622"/>
    </source>
</evidence>
<evidence type="ECO:0000256" key="3">
    <source>
        <dbReference type="ARBA" id="ARBA00022729"/>
    </source>
</evidence>
<dbReference type="RefSeq" id="XP_048141939.1">
    <property type="nucleotide sequence ID" value="XM_048285982.1"/>
</dbReference>
<evidence type="ECO:0000256" key="1">
    <source>
        <dbReference type="ARBA" id="ARBA00004609"/>
    </source>
</evidence>
<dbReference type="SMART" id="SM00768">
    <property type="entry name" value="X8"/>
    <property type="match status" value="1"/>
</dbReference>
<dbReference type="PANTHER" id="PTHR31044:SF118">
    <property type="entry name" value="MAJOR POLLEN ALLERGEN OLE E 10-LIKE"/>
    <property type="match status" value="1"/>
</dbReference>
<dbReference type="Proteomes" id="UP000827889">
    <property type="component" value="Chromosome 10"/>
</dbReference>
<reference evidence="7" key="1">
    <citation type="submission" date="2025-08" db="UniProtKB">
        <authorList>
            <consortium name="RefSeq"/>
        </authorList>
    </citation>
    <scope>IDENTIFICATION</scope>
    <source>
        <tissue evidence="7">Leaf</tissue>
    </source>
</reference>
<dbReference type="InterPro" id="IPR012946">
    <property type="entry name" value="X8"/>
</dbReference>